<dbReference type="RefSeq" id="XP_069203078.1">
    <property type="nucleotide sequence ID" value="XM_069345248.1"/>
</dbReference>
<keyword evidence="8" id="KW-1185">Reference proteome</keyword>
<evidence type="ECO:0000256" key="2">
    <source>
        <dbReference type="ARBA" id="ARBA00008974"/>
    </source>
</evidence>
<dbReference type="Pfam" id="PF02133">
    <property type="entry name" value="Transp_cyt_pur"/>
    <property type="match status" value="1"/>
</dbReference>
<feature type="transmembrane region" description="Helical" evidence="6">
    <location>
        <begin position="189"/>
        <end position="209"/>
    </location>
</feature>
<dbReference type="Gene3D" id="1.10.4160.10">
    <property type="entry name" value="Hydantoin permease"/>
    <property type="match status" value="1"/>
</dbReference>
<evidence type="ECO:0000256" key="1">
    <source>
        <dbReference type="ARBA" id="ARBA00004141"/>
    </source>
</evidence>
<evidence type="ECO:0000256" key="6">
    <source>
        <dbReference type="SAM" id="Phobius"/>
    </source>
</evidence>
<evidence type="ECO:0000256" key="5">
    <source>
        <dbReference type="ARBA" id="ARBA00023136"/>
    </source>
</evidence>
<dbReference type="PANTHER" id="PTHR30618:SF0">
    <property type="entry name" value="PURINE-URACIL PERMEASE NCS1"/>
    <property type="match status" value="1"/>
</dbReference>
<dbReference type="PANTHER" id="PTHR30618">
    <property type="entry name" value="NCS1 FAMILY PURINE/PYRIMIDINE TRANSPORTER"/>
    <property type="match status" value="1"/>
</dbReference>
<keyword evidence="5 6" id="KW-0472">Membrane</keyword>
<feature type="transmembrane region" description="Helical" evidence="6">
    <location>
        <begin position="498"/>
        <end position="518"/>
    </location>
</feature>
<gene>
    <name evidence="7" type="ORF">AAFC00_005463</name>
</gene>
<feature type="transmembrane region" description="Helical" evidence="6">
    <location>
        <begin position="349"/>
        <end position="370"/>
    </location>
</feature>
<dbReference type="GeneID" id="95979162"/>
<accession>A0ABR3PKY4</accession>
<feature type="transmembrane region" description="Helical" evidence="6">
    <location>
        <begin position="91"/>
        <end position="110"/>
    </location>
</feature>
<feature type="transmembrane region" description="Helical" evidence="6">
    <location>
        <begin position="215"/>
        <end position="237"/>
    </location>
</feature>
<feature type="transmembrane region" description="Helical" evidence="6">
    <location>
        <begin position="415"/>
        <end position="436"/>
    </location>
</feature>
<proteinExistence type="inferred from homology"/>
<comment type="caution">
    <text evidence="7">The sequence shown here is derived from an EMBL/GenBank/DDBJ whole genome shotgun (WGS) entry which is preliminary data.</text>
</comment>
<keyword evidence="4 6" id="KW-1133">Transmembrane helix</keyword>
<keyword evidence="3 6" id="KW-0812">Transmembrane</keyword>
<dbReference type="InterPro" id="IPR001248">
    <property type="entry name" value="Pur-cyt_permease"/>
</dbReference>
<evidence type="ECO:0000256" key="3">
    <source>
        <dbReference type="ARBA" id="ARBA00022692"/>
    </source>
</evidence>
<feature type="transmembrane region" description="Helical" evidence="6">
    <location>
        <begin position="64"/>
        <end position="85"/>
    </location>
</feature>
<dbReference type="Proteomes" id="UP001562354">
    <property type="component" value="Unassembled WGS sequence"/>
</dbReference>
<dbReference type="InterPro" id="IPR045225">
    <property type="entry name" value="Uracil/uridine/allantoin_perm"/>
</dbReference>
<feature type="transmembrane region" description="Helical" evidence="6">
    <location>
        <begin position="131"/>
        <end position="153"/>
    </location>
</feature>
<sequence length="552" mass="61148">MAVQARFRARTAAIQHAFSSKDAFLSAMETKESATGQLAARNRWSNEDLDISPKKDWTWHWYDYAMFWWSYGFSTGVWSAGSSMIAIGLNWWQAIICVFIAHLLGAIGMVMHSRSAAVYHFGFPVSQRVPWGMIGAYFPVLVRVLVGTIWVGVQIAQGGFFTAVLLRAIFGHSFANLTSSIPKSSDITVQQLIGVLLFWILSLPLLAVPVPKIRFLYTAKSFILPPVVIGLFIFCILKDKSHAAGSFGKDPIKGSALAWVMLSGVNSLMGKTSTSIVNQPDLARYAATPNAPFWSQLLALPIGNTLCATLGIFATSAIKSAWGKTYWNPWDLCGAILDRYWSAGSRTGIALVSMGFLLSIFASNLGVNVIPWGADTTLLLPRYVNIKRGMYISYILGLVICPWKILVSAKSFLTFLGGYSIFLGPLVGIVLTDYLVVRKGNICIRDLYTAEKNARYWYTAGISWRAAFAYLLSVVWPIPGFTKSFGRDVPEGWVRVYQLGWLLTCVLSSVVYFAFCRIGNMGEEERKLGFEEMASNLFDETAEEITVEELKA</sequence>
<evidence type="ECO:0008006" key="9">
    <source>
        <dbReference type="Google" id="ProtNLM"/>
    </source>
</evidence>
<feature type="transmembrane region" description="Helical" evidence="6">
    <location>
        <begin position="456"/>
        <end position="478"/>
    </location>
</feature>
<evidence type="ECO:0000256" key="4">
    <source>
        <dbReference type="ARBA" id="ARBA00022989"/>
    </source>
</evidence>
<evidence type="ECO:0000313" key="8">
    <source>
        <dbReference type="Proteomes" id="UP001562354"/>
    </source>
</evidence>
<name>A0ABR3PKY4_9PEZI</name>
<organism evidence="7 8">
    <name type="scientific">Neodothiora populina</name>
    <dbReference type="NCBI Taxonomy" id="2781224"/>
    <lineage>
        <taxon>Eukaryota</taxon>
        <taxon>Fungi</taxon>
        <taxon>Dikarya</taxon>
        <taxon>Ascomycota</taxon>
        <taxon>Pezizomycotina</taxon>
        <taxon>Dothideomycetes</taxon>
        <taxon>Dothideomycetidae</taxon>
        <taxon>Dothideales</taxon>
        <taxon>Dothioraceae</taxon>
        <taxon>Neodothiora</taxon>
    </lineage>
</organism>
<feature type="transmembrane region" description="Helical" evidence="6">
    <location>
        <begin position="297"/>
        <end position="318"/>
    </location>
</feature>
<comment type="similarity">
    <text evidence="2">Belongs to the purine-cytosine permease (2.A.39) family.</text>
</comment>
<dbReference type="EMBL" id="JBFMKM010000004">
    <property type="protein sequence ID" value="KAL1306806.1"/>
    <property type="molecule type" value="Genomic_DNA"/>
</dbReference>
<comment type="subcellular location">
    <subcellularLocation>
        <location evidence="1">Membrane</location>
        <topology evidence="1">Multi-pass membrane protein</topology>
    </subcellularLocation>
</comment>
<reference evidence="7 8" key="1">
    <citation type="submission" date="2024-07" db="EMBL/GenBank/DDBJ databases">
        <title>Draft sequence of the Neodothiora populina.</title>
        <authorList>
            <person name="Drown D.D."/>
            <person name="Schuette U.S."/>
            <person name="Buechlein A.B."/>
            <person name="Rusch D.R."/>
            <person name="Winton L.W."/>
            <person name="Adams G.A."/>
        </authorList>
    </citation>
    <scope>NUCLEOTIDE SEQUENCE [LARGE SCALE GENOMIC DNA]</scope>
    <source>
        <strain evidence="7 8">CPC 39397</strain>
    </source>
</reference>
<evidence type="ECO:0000313" key="7">
    <source>
        <dbReference type="EMBL" id="KAL1306806.1"/>
    </source>
</evidence>
<protein>
    <recommendedName>
        <fullName evidence="9">Uracil permease</fullName>
    </recommendedName>
</protein>